<accession>A0A8D8R9M0</accession>
<evidence type="ECO:0000313" key="1">
    <source>
        <dbReference type="EMBL" id="CAG6645637.1"/>
    </source>
</evidence>
<dbReference type="EMBL" id="HBUF01137728">
    <property type="protein sequence ID" value="CAG6645637.1"/>
    <property type="molecule type" value="Transcribed_RNA"/>
</dbReference>
<sequence>MELGLGCSIVGQLGQHCRQLVVALQPALGGWRWLWRFPLGLGVGLADGHHWRGNRSRQRTIGGRLGLLLGRCRQKLLGQQQGLHFQPVWLDLALGLGFRCQFRN</sequence>
<organism evidence="1">
    <name type="scientific">Cacopsylla melanoneura</name>
    <dbReference type="NCBI Taxonomy" id="428564"/>
    <lineage>
        <taxon>Eukaryota</taxon>
        <taxon>Metazoa</taxon>
        <taxon>Ecdysozoa</taxon>
        <taxon>Arthropoda</taxon>
        <taxon>Hexapoda</taxon>
        <taxon>Insecta</taxon>
        <taxon>Pterygota</taxon>
        <taxon>Neoptera</taxon>
        <taxon>Paraneoptera</taxon>
        <taxon>Hemiptera</taxon>
        <taxon>Sternorrhyncha</taxon>
        <taxon>Psylloidea</taxon>
        <taxon>Psyllidae</taxon>
        <taxon>Psyllinae</taxon>
        <taxon>Cacopsylla</taxon>
    </lineage>
</organism>
<name>A0A8D8R9M0_9HEMI</name>
<reference evidence="1" key="1">
    <citation type="submission" date="2021-05" db="EMBL/GenBank/DDBJ databases">
        <authorList>
            <person name="Alioto T."/>
            <person name="Alioto T."/>
            <person name="Gomez Garrido J."/>
        </authorList>
    </citation>
    <scope>NUCLEOTIDE SEQUENCE</scope>
</reference>
<dbReference type="AlphaFoldDB" id="A0A8D8R9M0"/>
<proteinExistence type="predicted"/>
<protein>
    <submittedName>
        <fullName evidence="1">Uncharacterized protein</fullName>
    </submittedName>
</protein>